<evidence type="ECO:0000259" key="1">
    <source>
        <dbReference type="SMART" id="SM00382"/>
    </source>
</evidence>
<dbReference type="InterPro" id="IPR003593">
    <property type="entry name" value="AAA+_ATPase"/>
</dbReference>
<dbReference type="EMBL" id="ADLT01000065">
    <property type="protein sequence ID" value="EHO62180.1"/>
    <property type="molecule type" value="Genomic_DNA"/>
</dbReference>
<dbReference type="SMART" id="SM00382">
    <property type="entry name" value="AAA"/>
    <property type="match status" value="1"/>
</dbReference>
<keyword evidence="3" id="KW-1185">Reference proteome</keyword>
<dbReference type="Gene3D" id="3.40.50.300">
    <property type="entry name" value="P-loop containing nucleotide triphosphate hydrolases"/>
    <property type="match status" value="1"/>
</dbReference>
<dbReference type="CDD" id="cd00009">
    <property type="entry name" value="AAA"/>
    <property type="match status" value="1"/>
</dbReference>
<dbReference type="Pfam" id="PF09848">
    <property type="entry name" value="SLFN-g3_helicase"/>
    <property type="match status" value="1"/>
</dbReference>
<comment type="caution">
    <text evidence="2">The sequence shown here is derived from an EMBL/GenBank/DDBJ whole genome shotgun (WGS) entry which is preliminary data.</text>
</comment>
<reference evidence="2 3" key="1">
    <citation type="submission" date="2011-11" db="EMBL/GenBank/DDBJ databases">
        <title>The Genome Sequence of Dialister succinatiphilus YIT 11850.</title>
        <authorList>
            <consortium name="The Broad Institute Genome Sequencing Platform"/>
            <person name="Earl A."/>
            <person name="Ward D."/>
            <person name="Feldgarden M."/>
            <person name="Gevers D."/>
            <person name="Morotomi M."/>
            <person name="Young S.K."/>
            <person name="Zeng Q."/>
            <person name="Gargeya S."/>
            <person name="Fitzgerald M."/>
            <person name="Haas B."/>
            <person name="Abouelleil A."/>
            <person name="Alvarado L."/>
            <person name="Arachchi H.M."/>
            <person name="Berlin A."/>
            <person name="Brown A."/>
            <person name="Chapman S.B."/>
            <person name="Dunbar C."/>
            <person name="Gearin G."/>
            <person name="Goldberg J."/>
            <person name="Griggs A."/>
            <person name="Gujja S."/>
            <person name="Heiman D."/>
            <person name="Howarth C."/>
            <person name="Lui A."/>
            <person name="MacDonald P.J.P."/>
            <person name="Montmayeur A."/>
            <person name="Murphy C."/>
            <person name="Neiman D."/>
            <person name="Pearson M."/>
            <person name="Priest M."/>
            <person name="Roberts A."/>
            <person name="Saif S."/>
            <person name="Shea T."/>
            <person name="Sisk P."/>
            <person name="Stolte C."/>
            <person name="Sykes S."/>
            <person name="Wortman J."/>
            <person name="Nusbaum C."/>
            <person name="Birren B."/>
        </authorList>
    </citation>
    <scope>NUCLEOTIDE SEQUENCE [LARGE SCALE GENOMIC DNA]</scope>
    <source>
        <strain evidence="2 3">YIT 11850</strain>
    </source>
</reference>
<dbReference type="HOGENOM" id="CLU_019642_0_0_9"/>
<dbReference type="SUPFAM" id="SSF52540">
    <property type="entry name" value="P-loop containing nucleoside triphosphate hydrolases"/>
    <property type="match status" value="2"/>
</dbReference>
<dbReference type="AlphaFoldDB" id="H1D2R0"/>
<dbReference type="InterPro" id="IPR018647">
    <property type="entry name" value="SLFN_3-like_DNA/RNA_helicase"/>
</dbReference>
<dbReference type="eggNOG" id="COG0507">
    <property type="taxonomic scope" value="Bacteria"/>
</dbReference>
<accession>H1D2R0</accession>
<proteinExistence type="predicted"/>
<organism evidence="2 3">
    <name type="scientific">Dialister succinatiphilus YIT 11850</name>
    <dbReference type="NCBI Taxonomy" id="742743"/>
    <lineage>
        <taxon>Bacteria</taxon>
        <taxon>Bacillati</taxon>
        <taxon>Bacillota</taxon>
        <taxon>Negativicutes</taxon>
        <taxon>Veillonellales</taxon>
        <taxon>Veillonellaceae</taxon>
        <taxon>Dialister</taxon>
    </lineage>
</organism>
<sequence>MKLYEGPSKAFIWEGLHGTIASKLALSYYKAFQEQPSKGEYQSWENSLRELANVFDKLGLYDHGILLEYQMPLASKRLDCLIAGKNSRHEDNAVIIELKQWSDCSEIDGDGEVFTRFADGYKEVLHPSVQVGQYVSYLNDVNTAFTQEDPVTLSACAYLHNYHIKPHDALTDSKFDHILEKYPAYTIDREQDFEKFLTSRLSEGQGLPIADRIARSPAHVSKKLMDHVGNMIKGNKDYILLDEQKLVYDKIMSKVRHALQSGQKYCILVRGGPGTGKSVIALNLLADLSLKNIETHYATGSRAFTSTLRAKVGAAYARQFKYFNNYMWAQPNQVPVIICDEAHRIRKSSNNRFQPRTSREQIDELLSAGLVTVFFIDDRQVVRPGEIGSAAYIEQHAENMECRVARYILRTEFRCLGSDSFVKWIDNVLDIKKTANAIWDSHEESFDFRIMDTPQEVEDMLKEKVQEGYTARMVAGFCWDWTIPLDPDGNLHKDVVIGSYRRPWNANPKLSASVLKSKGIPSSDLWASDPHGFSQIGCIYSAQGFEFDYAGVIVGKDMVYDISSQQWIGHPENTKDRTVGRAGESFLQMIKNTYRVLFTRGMKGCYVYFLDEDTRKYVESRLK</sequence>
<gene>
    <name evidence="2" type="ORF">HMPREF9453_01898</name>
</gene>
<evidence type="ECO:0000313" key="3">
    <source>
        <dbReference type="Proteomes" id="UP000003277"/>
    </source>
</evidence>
<dbReference type="STRING" id="742743.HMPREF9453_01898"/>
<dbReference type="InterPro" id="IPR027417">
    <property type="entry name" value="P-loop_NTPase"/>
</dbReference>
<dbReference type="eggNOG" id="COG3410">
    <property type="taxonomic scope" value="Bacteria"/>
</dbReference>
<name>H1D2R0_9FIRM</name>
<feature type="domain" description="AAA+ ATPase" evidence="1">
    <location>
        <begin position="263"/>
        <end position="401"/>
    </location>
</feature>
<dbReference type="PATRIC" id="fig|742743.3.peg.1915"/>
<evidence type="ECO:0000313" key="2">
    <source>
        <dbReference type="EMBL" id="EHO62180.1"/>
    </source>
</evidence>
<dbReference type="Proteomes" id="UP000003277">
    <property type="component" value="Unassembled WGS sequence"/>
</dbReference>
<dbReference type="OrthoDB" id="3193269at2"/>
<protein>
    <recommendedName>
        <fullName evidence="1">AAA+ ATPase domain-containing protein</fullName>
    </recommendedName>
</protein>
<dbReference type="RefSeq" id="WP_008860392.1">
    <property type="nucleotide sequence ID" value="NZ_JH591189.1"/>
</dbReference>